<reference evidence="5" key="2">
    <citation type="submission" date="2020-05" db="UniProtKB">
        <authorList>
            <consortium name="EnsemblMetazoa"/>
        </authorList>
    </citation>
    <scope>IDENTIFICATION</scope>
    <source>
        <strain evidence="5">CM1001059</strain>
    </source>
</reference>
<dbReference type="PANTHER" id="PTHR45891:SF3">
    <property type="entry name" value="ZINC FINGER PROTEIN 2"/>
    <property type="match status" value="1"/>
</dbReference>
<dbReference type="PANTHER" id="PTHR45891">
    <property type="entry name" value="ZINC FINGER HOMEOBOX PROTEIN"/>
    <property type="match status" value="1"/>
</dbReference>
<dbReference type="InterPro" id="IPR051968">
    <property type="entry name" value="ZnFinger_Homeobox_TR"/>
</dbReference>
<dbReference type="AlphaFoldDB" id="A0A182TPP8"/>
<protein>
    <submittedName>
        <fullName evidence="5">Uncharacterized protein</fullName>
    </submittedName>
</protein>
<evidence type="ECO:0000256" key="3">
    <source>
        <dbReference type="ARBA" id="ARBA00022737"/>
    </source>
</evidence>
<dbReference type="Proteomes" id="UP000075902">
    <property type="component" value="Unassembled WGS sequence"/>
</dbReference>
<dbReference type="GO" id="GO:0000981">
    <property type="term" value="F:DNA-binding transcription factor activity, RNA polymerase II-specific"/>
    <property type="evidence" value="ECO:0007669"/>
    <property type="project" value="TreeGrafter"/>
</dbReference>
<evidence type="ECO:0000313" key="6">
    <source>
        <dbReference type="Proteomes" id="UP000075902"/>
    </source>
</evidence>
<evidence type="ECO:0000313" key="5">
    <source>
        <dbReference type="EnsemblMetazoa" id="AMEC006129-PA"/>
    </source>
</evidence>
<evidence type="ECO:0000256" key="4">
    <source>
        <dbReference type="ARBA" id="ARBA00022833"/>
    </source>
</evidence>
<name>A0A182TPP8_9DIPT</name>
<evidence type="ECO:0000256" key="1">
    <source>
        <dbReference type="ARBA" id="ARBA00004123"/>
    </source>
</evidence>
<dbReference type="EnsemblMetazoa" id="AMEC006129-RA">
    <property type="protein sequence ID" value="AMEC006129-PA"/>
    <property type="gene ID" value="AMEC006129"/>
</dbReference>
<keyword evidence="2" id="KW-0479">Metal-binding</keyword>
<dbReference type="GO" id="GO:0046872">
    <property type="term" value="F:metal ion binding"/>
    <property type="evidence" value="ECO:0007669"/>
    <property type="project" value="UniProtKB-KW"/>
</dbReference>
<organism evidence="5 6">
    <name type="scientific">Anopheles melas</name>
    <dbReference type="NCBI Taxonomy" id="34690"/>
    <lineage>
        <taxon>Eukaryota</taxon>
        <taxon>Metazoa</taxon>
        <taxon>Ecdysozoa</taxon>
        <taxon>Arthropoda</taxon>
        <taxon>Hexapoda</taxon>
        <taxon>Insecta</taxon>
        <taxon>Pterygota</taxon>
        <taxon>Neoptera</taxon>
        <taxon>Endopterygota</taxon>
        <taxon>Diptera</taxon>
        <taxon>Nematocera</taxon>
        <taxon>Culicoidea</taxon>
        <taxon>Culicidae</taxon>
        <taxon>Anophelinae</taxon>
        <taxon>Anopheles</taxon>
    </lineage>
</organism>
<comment type="subcellular location">
    <subcellularLocation>
        <location evidence="1">Nucleus</location>
    </subcellularLocation>
</comment>
<sequence length="138" mass="15597">SSTPSCPDNVQLKCNCCNFYTTSLEKIGIHSLSEKHIFRRICFDYLLLISSEKSSLATTVKSEGKCELTHHGTKQQSSPKASQLMLTCVPCCFKTDHIYYMIHHLKKSCKVEQNINLLGLRNIFKLTAKAVALIQMEL</sequence>
<evidence type="ECO:0000256" key="2">
    <source>
        <dbReference type="ARBA" id="ARBA00022723"/>
    </source>
</evidence>
<keyword evidence="6" id="KW-1185">Reference proteome</keyword>
<dbReference type="STRING" id="34690.A0A182TPP8"/>
<dbReference type="Pfam" id="PF24056">
    <property type="entry name" value="zf-C2H2_ZFHX3"/>
    <property type="match status" value="1"/>
</dbReference>
<keyword evidence="3" id="KW-0677">Repeat</keyword>
<dbReference type="GO" id="GO:0000978">
    <property type="term" value="F:RNA polymerase II cis-regulatory region sequence-specific DNA binding"/>
    <property type="evidence" value="ECO:0007669"/>
    <property type="project" value="TreeGrafter"/>
</dbReference>
<keyword evidence="4" id="KW-0862">Zinc</keyword>
<reference evidence="6" key="1">
    <citation type="submission" date="2014-01" db="EMBL/GenBank/DDBJ databases">
        <title>The Genome Sequence of Anopheles melas CM1001059_A (V2).</title>
        <authorList>
            <consortium name="The Broad Institute Genomics Platform"/>
            <person name="Neafsey D.E."/>
            <person name="Besansky N."/>
            <person name="Howell P."/>
            <person name="Walton C."/>
            <person name="Young S.K."/>
            <person name="Zeng Q."/>
            <person name="Gargeya S."/>
            <person name="Fitzgerald M."/>
            <person name="Haas B."/>
            <person name="Abouelleil A."/>
            <person name="Allen A.W."/>
            <person name="Alvarado L."/>
            <person name="Arachchi H.M."/>
            <person name="Berlin A.M."/>
            <person name="Chapman S.B."/>
            <person name="Gainer-Dewar J."/>
            <person name="Goldberg J."/>
            <person name="Griggs A."/>
            <person name="Gujja S."/>
            <person name="Hansen M."/>
            <person name="Howarth C."/>
            <person name="Imamovic A."/>
            <person name="Ireland A."/>
            <person name="Larimer J."/>
            <person name="McCowan C."/>
            <person name="Murphy C."/>
            <person name="Pearson M."/>
            <person name="Poon T.W."/>
            <person name="Priest M."/>
            <person name="Roberts A."/>
            <person name="Saif S."/>
            <person name="Shea T."/>
            <person name="Sisk P."/>
            <person name="Sykes S."/>
            <person name="Wortman J."/>
            <person name="Nusbaum C."/>
            <person name="Birren B."/>
        </authorList>
    </citation>
    <scope>NUCLEOTIDE SEQUENCE [LARGE SCALE GENOMIC DNA]</scope>
    <source>
        <strain evidence="6">CM1001059</strain>
    </source>
</reference>
<dbReference type="GO" id="GO:0005634">
    <property type="term" value="C:nucleus"/>
    <property type="evidence" value="ECO:0007669"/>
    <property type="project" value="UniProtKB-SubCell"/>
</dbReference>
<proteinExistence type="predicted"/>
<dbReference type="VEuPathDB" id="VectorBase:AMEC006129"/>
<accession>A0A182TPP8</accession>